<sequence length="126" mass="13538">MFATDTHRTGDRIRDRERRPKAEGGCGRRVASGCDVLPLLHILDPTARAVSSNPLALAPYRPLIQSDPPSIPPAARCPPPCPRSPRPTRGSSGRTTSHQRHCNLCLDVAPPPPPPRSRLPDGHPGG</sequence>
<feature type="region of interest" description="Disordered" evidence="1">
    <location>
        <begin position="1"/>
        <end position="28"/>
    </location>
</feature>
<feature type="compositionally biased region" description="Pro residues" evidence="1">
    <location>
        <begin position="69"/>
        <end position="85"/>
    </location>
</feature>
<reference evidence="2" key="1">
    <citation type="journal article" date="2012" name="Nat. Biotechnol.">
        <title>Reference genome sequence of the model plant Setaria.</title>
        <authorList>
            <person name="Bennetzen J.L."/>
            <person name="Schmutz J."/>
            <person name="Wang H."/>
            <person name="Percifield R."/>
            <person name="Hawkins J."/>
            <person name="Pontaroli A.C."/>
            <person name="Estep M."/>
            <person name="Feng L."/>
            <person name="Vaughn J.N."/>
            <person name="Grimwood J."/>
            <person name="Jenkins J."/>
            <person name="Barry K."/>
            <person name="Lindquist E."/>
            <person name="Hellsten U."/>
            <person name="Deshpande S."/>
            <person name="Wang X."/>
            <person name="Wu X."/>
            <person name="Mitros T."/>
            <person name="Triplett J."/>
            <person name="Yang X."/>
            <person name="Ye C.Y."/>
            <person name="Mauro-Herrera M."/>
            <person name="Wang L."/>
            <person name="Li P."/>
            <person name="Sharma M."/>
            <person name="Sharma R."/>
            <person name="Ronald P.C."/>
            <person name="Panaud O."/>
            <person name="Kellogg E.A."/>
            <person name="Brutnell T.P."/>
            <person name="Doust A.N."/>
            <person name="Tuskan G.A."/>
            <person name="Rokhsar D."/>
            <person name="Devos K.M."/>
        </authorList>
    </citation>
    <scope>NUCLEOTIDE SEQUENCE [LARGE SCALE GENOMIC DNA]</scope>
    <source>
        <strain evidence="2">Yugu1</strain>
    </source>
</reference>
<reference evidence="2" key="2">
    <citation type="submission" date="2015-07" db="EMBL/GenBank/DDBJ databases">
        <authorList>
            <person name="Noorani M."/>
        </authorList>
    </citation>
    <scope>NUCLEOTIDE SEQUENCE</scope>
    <source>
        <strain evidence="2">Yugu1</strain>
    </source>
</reference>
<dbReference type="EMBL" id="CM003532">
    <property type="protein sequence ID" value="RCV27874.1"/>
    <property type="molecule type" value="Genomic_DNA"/>
</dbReference>
<name>A0A368RCS3_SETIT</name>
<dbReference type="AlphaFoldDB" id="A0A368RCS3"/>
<evidence type="ECO:0000256" key="1">
    <source>
        <dbReference type="SAM" id="MobiDB-lite"/>
    </source>
</evidence>
<feature type="compositionally biased region" description="Basic and acidic residues" evidence="1">
    <location>
        <begin position="1"/>
        <end position="22"/>
    </location>
</feature>
<gene>
    <name evidence="2" type="ORF">SETIT_5G360000v2</name>
</gene>
<feature type="region of interest" description="Disordered" evidence="1">
    <location>
        <begin position="60"/>
        <end position="126"/>
    </location>
</feature>
<feature type="compositionally biased region" description="Low complexity" evidence="1">
    <location>
        <begin position="87"/>
        <end position="96"/>
    </location>
</feature>
<proteinExistence type="predicted"/>
<evidence type="ECO:0000313" key="2">
    <source>
        <dbReference type="EMBL" id="RCV27874.1"/>
    </source>
</evidence>
<accession>A0A368RCS3</accession>
<protein>
    <submittedName>
        <fullName evidence="2">Uncharacterized protein</fullName>
    </submittedName>
</protein>
<organism evidence="2">
    <name type="scientific">Setaria italica</name>
    <name type="common">Foxtail millet</name>
    <name type="synonym">Panicum italicum</name>
    <dbReference type="NCBI Taxonomy" id="4555"/>
    <lineage>
        <taxon>Eukaryota</taxon>
        <taxon>Viridiplantae</taxon>
        <taxon>Streptophyta</taxon>
        <taxon>Embryophyta</taxon>
        <taxon>Tracheophyta</taxon>
        <taxon>Spermatophyta</taxon>
        <taxon>Magnoliopsida</taxon>
        <taxon>Liliopsida</taxon>
        <taxon>Poales</taxon>
        <taxon>Poaceae</taxon>
        <taxon>PACMAD clade</taxon>
        <taxon>Panicoideae</taxon>
        <taxon>Panicodae</taxon>
        <taxon>Paniceae</taxon>
        <taxon>Cenchrinae</taxon>
        <taxon>Setaria</taxon>
    </lineage>
</organism>